<dbReference type="FunFam" id="1.10.10.10:FF:000001">
    <property type="entry name" value="LysR family transcriptional regulator"/>
    <property type="match status" value="1"/>
</dbReference>
<reference evidence="6" key="1">
    <citation type="submission" date="2021-02" db="EMBL/GenBank/DDBJ databases">
        <title>Sequencing the genomes of 1000 actinobacteria strains.</title>
        <authorList>
            <person name="Klenk H.-P."/>
        </authorList>
    </citation>
    <scope>NUCLEOTIDE SEQUENCE</scope>
    <source>
        <strain evidence="6">DSM 22850</strain>
    </source>
</reference>
<keyword evidence="2" id="KW-0805">Transcription regulation</keyword>
<dbReference type="RefSeq" id="WP_209706092.1">
    <property type="nucleotide sequence ID" value="NZ_JAFIDA010000001.1"/>
</dbReference>
<dbReference type="PANTHER" id="PTHR30346:SF17">
    <property type="entry name" value="LYSR FAMILY TRANSCRIPTIONAL REGULATOR"/>
    <property type="match status" value="1"/>
</dbReference>
<keyword evidence="4" id="KW-0804">Transcription</keyword>
<proteinExistence type="inferred from homology"/>
<protein>
    <submittedName>
        <fullName evidence="6">DNA-binding transcriptional LysR family regulator</fullName>
    </submittedName>
</protein>
<dbReference type="InterPro" id="IPR036390">
    <property type="entry name" value="WH_DNA-bd_sf"/>
</dbReference>
<dbReference type="Gene3D" id="3.40.190.10">
    <property type="entry name" value="Periplasmic binding protein-like II"/>
    <property type="match status" value="2"/>
</dbReference>
<evidence type="ECO:0000256" key="3">
    <source>
        <dbReference type="ARBA" id="ARBA00023125"/>
    </source>
</evidence>
<dbReference type="CDD" id="cd08414">
    <property type="entry name" value="PBP2_LTTR_aromatics_like"/>
    <property type="match status" value="1"/>
</dbReference>
<sequence length="306" mass="32902">MEISQVRAFLAVAEELHFGRAADDLRIAQPQLSRTIRQLEVQLGGRLFERSTRRVSLTALGQTVRGPMKAVMQAVDSAEAAARAAVEGKIGRVRIGFGGISSHEVMGQVARLVRSEQPGIQLEIDGNQFGVRALESVANGDLDLAIVRFDREVPGISMRVMGRERFVLAVPEGSPLALVERITFADLAGEWFVTLPSSQGSALANALLMHAHRAGFVPKIAQIAPDSRVAMVLVAAGVGVSLTVESVSERVRTPGVVFRELDQGLPTLEVRLAWRENASNPAAEAVLEMVERVMPDFNAVAAGGLR</sequence>
<dbReference type="PANTHER" id="PTHR30346">
    <property type="entry name" value="TRANSCRIPTIONAL DUAL REGULATOR HCAR-RELATED"/>
    <property type="match status" value="1"/>
</dbReference>
<evidence type="ECO:0000256" key="4">
    <source>
        <dbReference type="ARBA" id="ARBA00023163"/>
    </source>
</evidence>
<dbReference type="AlphaFoldDB" id="A0A940PW41"/>
<dbReference type="InterPro" id="IPR005119">
    <property type="entry name" value="LysR_subst-bd"/>
</dbReference>
<dbReference type="InterPro" id="IPR036388">
    <property type="entry name" value="WH-like_DNA-bd_sf"/>
</dbReference>
<evidence type="ECO:0000313" key="7">
    <source>
        <dbReference type="Proteomes" id="UP000675163"/>
    </source>
</evidence>
<dbReference type="GO" id="GO:0003677">
    <property type="term" value="F:DNA binding"/>
    <property type="evidence" value="ECO:0007669"/>
    <property type="project" value="UniProtKB-KW"/>
</dbReference>
<comment type="caution">
    <text evidence="6">The sequence shown here is derived from an EMBL/GenBank/DDBJ whole genome shotgun (WGS) entry which is preliminary data.</text>
</comment>
<dbReference type="PROSITE" id="PS50931">
    <property type="entry name" value="HTH_LYSR"/>
    <property type="match status" value="1"/>
</dbReference>
<evidence type="ECO:0000256" key="2">
    <source>
        <dbReference type="ARBA" id="ARBA00023015"/>
    </source>
</evidence>
<dbReference type="GO" id="GO:0032993">
    <property type="term" value="C:protein-DNA complex"/>
    <property type="evidence" value="ECO:0007669"/>
    <property type="project" value="TreeGrafter"/>
</dbReference>
<feature type="domain" description="HTH lysR-type" evidence="5">
    <location>
        <begin position="1"/>
        <end position="58"/>
    </location>
</feature>
<dbReference type="InterPro" id="IPR000847">
    <property type="entry name" value="LysR_HTH_N"/>
</dbReference>
<gene>
    <name evidence="6" type="ORF">JOF28_002552</name>
</gene>
<organism evidence="6 7">
    <name type="scientific">Leucobacter exalbidus</name>
    <dbReference type="NCBI Taxonomy" id="662960"/>
    <lineage>
        <taxon>Bacteria</taxon>
        <taxon>Bacillati</taxon>
        <taxon>Actinomycetota</taxon>
        <taxon>Actinomycetes</taxon>
        <taxon>Micrococcales</taxon>
        <taxon>Microbacteriaceae</taxon>
        <taxon>Leucobacter</taxon>
    </lineage>
</organism>
<evidence type="ECO:0000256" key="1">
    <source>
        <dbReference type="ARBA" id="ARBA00009437"/>
    </source>
</evidence>
<keyword evidence="7" id="KW-1185">Reference proteome</keyword>
<dbReference type="Gene3D" id="1.10.10.10">
    <property type="entry name" value="Winged helix-like DNA-binding domain superfamily/Winged helix DNA-binding domain"/>
    <property type="match status" value="1"/>
</dbReference>
<dbReference type="SUPFAM" id="SSF53850">
    <property type="entry name" value="Periplasmic binding protein-like II"/>
    <property type="match status" value="1"/>
</dbReference>
<evidence type="ECO:0000259" key="5">
    <source>
        <dbReference type="PROSITE" id="PS50931"/>
    </source>
</evidence>
<comment type="similarity">
    <text evidence="1">Belongs to the LysR transcriptional regulatory family.</text>
</comment>
<dbReference type="Proteomes" id="UP000675163">
    <property type="component" value="Unassembled WGS sequence"/>
</dbReference>
<dbReference type="SUPFAM" id="SSF46785">
    <property type="entry name" value="Winged helix' DNA-binding domain"/>
    <property type="match status" value="1"/>
</dbReference>
<accession>A0A940PW41</accession>
<dbReference type="PRINTS" id="PR00039">
    <property type="entry name" value="HTHLYSR"/>
</dbReference>
<keyword evidence="3 6" id="KW-0238">DNA-binding</keyword>
<dbReference type="EMBL" id="JAFIDA010000001">
    <property type="protein sequence ID" value="MBP1327320.1"/>
    <property type="molecule type" value="Genomic_DNA"/>
</dbReference>
<dbReference type="GO" id="GO:0003700">
    <property type="term" value="F:DNA-binding transcription factor activity"/>
    <property type="evidence" value="ECO:0007669"/>
    <property type="project" value="InterPro"/>
</dbReference>
<name>A0A940PW41_9MICO</name>
<evidence type="ECO:0000313" key="6">
    <source>
        <dbReference type="EMBL" id="MBP1327320.1"/>
    </source>
</evidence>
<dbReference type="Pfam" id="PF03466">
    <property type="entry name" value="LysR_substrate"/>
    <property type="match status" value="1"/>
</dbReference>
<dbReference type="Pfam" id="PF00126">
    <property type="entry name" value="HTH_1"/>
    <property type="match status" value="1"/>
</dbReference>